<comment type="caution">
    <text evidence="1">The sequence shown here is derived from an EMBL/GenBank/DDBJ whole genome shotgun (WGS) entry which is preliminary data.</text>
</comment>
<name>A0A3D9IFH7_9BACL</name>
<dbReference type="AlphaFoldDB" id="A0A3D9IFH7"/>
<organism evidence="1 2">
    <name type="scientific">Cohnella lupini</name>
    <dbReference type="NCBI Taxonomy" id="1294267"/>
    <lineage>
        <taxon>Bacteria</taxon>
        <taxon>Bacillati</taxon>
        <taxon>Bacillota</taxon>
        <taxon>Bacilli</taxon>
        <taxon>Bacillales</taxon>
        <taxon>Paenibacillaceae</taxon>
        <taxon>Cohnella</taxon>
    </lineage>
</organism>
<sequence length="63" mass="7313">MARIVRNFRRISLDTKTRQPPEGEAALLAVHNESYMKERIKPMTLPRMLTFGKRMGCMLEFSG</sequence>
<gene>
    <name evidence="1" type="ORF">DFP95_10698</name>
</gene>
<evidence type="ECO:0000313" key="1">
    <source>
        <dbReference type="EMBL" id="RED60309.1"/>
    </source>
</evidence>
<accession>A0A3D9IFH7</accession>
<evidence type="ECO:0000313" key="2">
    <source>
        <dbReference type="Proteomes" id="UP000256869"/>
    </source>
</evidence>
<keyword evidence="2" id="KW-1185">Reference proteome</keyword>
<protein>
    <submittedName>
        <fullName evidence="1">Uncharacterized protein</fullName>
    </submittedName>
</protein>
<dbReference type="EMBL" id="QRDY01000006">
    <property type="protein sequence ID" value="RED60309.1"/>
    <property type="molecule type" value="Genomic_DNA"/>
</dbReference>
<dbReference type="Proteomes" id="UP000256869">
    <property type="component" value="Unassembled WGS sequence"/>
</dbReference>
<reference evidence="1 2" key="1">
    <citation type="submission" date="2018-07" db="EMBL/GenBank/DDBJ databases">
        <title>Genomic Encyclopedia of Type Strains, Phase III (KMG-III): the genomes of soil and plant-associated and newly described type strains.</title>
        <authorList>
            <person name="Whitman W."/>
        </authorList>
    </citation>
    <scope>NUCLEOTIDE SEQUENCE [LARGE SCALE GENOMIC DNA]</scope>
    <source>
        <strain evidence="1 2">CECT 8236</strain>
    </source>
</reference>
<proteinExistence type="predicted"/>